<dbReference type="PATRIC" id="fig|1423820.4.peg.1215"/>
<dbReference type="PANTHER" id="PTHR35368">
    <property type="entry name" value="HYDROPEROXIDE REDUCTASE"/>
    <property type="match status" value="1"/>
</dbReference>
<protein>
    <recommendedName>
        <fullName evidence="3">OsmC family protein</fullName>
    </recommendedName>
</protein>
<gene>
    <name evidence="1" type="ORF">FC64_GL001189</name>
</gene>
<name>A0A0R1ZJ82_9LACO</name>
<dbReference type="AlphaFoldDB" id="A0A0R1ZJ82"/>
<dbReference type="STRING" id="1423820.FC64_GL001189"/>
<keyword evidence="2" id="KW-1185">Reference proteome</keyword>
<reference evidence="1 2" key="1">
    <citation type="journal article" date="2015" name="Genome Announc.">
        <title>Expanding the biotechnology potential of lactobacilli through comparative genomics of 213 strains and associated genera.</title>
        <authorList>
            <person name="Sun Z."/>
            <person name="Harris H.M."/>
            <person name="McCann A."/>
            <person name="Guo C."/>
            <person name="Argimon S."/>
            <person name="Zhang W."/>
            <person name="Yang X."/>
            <person name="Jeffery I.B."/>
            <person name="Cooney J.C."/>
            <person name="Kagawa T.F."/>
            <person name="Liu W."/>
            <person name="Song Y."/>
            <person name="Salvetti E."/>
            <person name="Wrobel A."/>
            <person name="Rasinkangas P."/>
            <person name="Parkhill J."/>
            <person name="Rea M.C."/>
            <person name="O'Sullivan O."/>
            <person name="Ritari J."/>
            <person name="Douillard F.P."/>
            <person name="Paul Ross R."/>
            <person name="Yang R."/>
            <person name="Briner A.E."/>
            <person name="Felis G.E."/>
            <person name="de Vos W.M."/>
            <person name="Barrangou R."/>
            <person name="Klaenhammer T.R."/>
            <person name="Caufield P.W."/>
            <person name="Cui Y."/>
            <person name="Zhang H."/>
            <person name="O'Toole P.W."/>
        </authorList>
    </citation>
    <scope>NUCLEOTIDE SEQUENCE [LARGE SCALE GENOMIC DNA]</scope>
    <source>
        <strain evidence="1 2">DSM 20653</strain>
    </source>
</reference>
<dbReference type="Pfam" id="PF02566">
    <property type="entry name" value="OsmC"/>
    <property type="match status" value="1"/>
</dbReference>
<dbReference type="InterPro" id="IPR052924">
    <property type="entry name" value="OsmC/Ohr_hydroprdx_reductase"/>
</dbReference>
<dbReference type="EMBL" id="AYYZ01000029">
    <property type="protein sequence ID" value="KRM51995.1"/>
    <property type="molecule type" value="Genomic_DNA"/>
</dbReference>
<organism evidence="1 2">
    <name type="scientific">Ligilactobacillus araffinosus DSM 20653</name>
    <dbReference type="NCBI Taxonomy" id="1423820"/>
    <lineage>
        <taxon>Bacteria</taxon>
        <taxon>Bacillati</taxon>
        <taxon>Bacillota</taxon>
        <taxon>Bacilli</taxon>
        <taxon>Lactobacillales</taxon>
        <taxon>Lactobacillaceae</taxon>
        <taxon>Ligilactobacillus</taxon>
    </lineage>
</organism>
<dbReference type="Gene3D" id="3.30.300.20">
    <property type="match status" value="1"/>
</dbReference>
<evidence type="ECO:0000313" key="1">
    <source>
        <dbReference type="EMBL" id="KRM51995.1"/>
    </source>
</evidence>
<proteinExistence type="predicted"/>
<dbReference type="SUPFAM" id="SSF82784">
    <property type="entry name" value="OsmC-like"/>
    <property type="match status" value="1"/>
</dbReference>
<dbReference type="PANTHER" id="PTHR35368:SF1">
    <property type="entry name" value="HYDROPEROXIDE REDUCTASE"/>
    <property type="match status" value="1"/>
</dbReference>
<dbReference type="RefSeq" id="WP_057907015.1">
    <property type="nucleotide sequence ID" value="NZ_AYYZ01000029.1"/>
</dbReference>
<evidence type="ECO:0000313" key="2">
    <source>
        <dbReference type="Proteomes" id="UP000051291"/>
    </source>
</evidence>
<dbReference type="InterPro" id="IPR036102">
    <property type="entry name" value="OsmC/Ohrsf"/>
</dbReference>
<evidence type="ECO:0008006" key="3">
    <source>
        <dbReference type="Google" id="ProtNLM"/>
    </source>
</evidence>
<dbReference type="Proteomes" id="UP000051291">
    <property type="component" value="Unassembled WGS sequence"/>
</dbReference>
<dbReference type="InterPro" id="IPR015946">
    <property type="entry name" value="KH_dom-like_a/b"/>
</dbReference>
<comment type="caution">
    <text evidence="1">The sequence shown here is derived from an EMBL/GenBank/DDBJ whole genome shotgun (WGS) entry which is preliminary data.</text>
</comment>
<accession>A0A0R1ZJ82</accession>
<sequence>MRSMKVVSTKNDDGYEVTNDTGEFVFKCDEPEKLGGSNKYPRPIDYLLGALGSCLNITARSLAKRKGIKISTLTITIIGNIESRKIDNQRVKKQITSIQIKFEMKSDLPRIREEHFFQECVTTCPVHALIENQTKITWSY</sequence>
<dbReference type="InterPro" id="IPR003718">
    <property type="entry name" value="OsmC/Ohr_fam"/>
</dbReference>